<dbReference type="Proteomes" id="UP001361239">
    <property type="component" value="Unassembled WGS sequence"/>
</dbReference>
<dbReference type="SUPFAM" id="SSF141371">
    <property type="entry name" value="PilZ domain-like"/>
    <property type="match status" value="1"/>
</dbReference>
<reference evidence="3 4" key="1">
    <citation type="submission" date="2024-03" db="EMBL/GenBank/DDBJ databases">
        <authorList>
            <person name="Jo J.-H."/>
        </authorList>
    </citation>
    <scope>NUCLEOTIDE SEQUENCE [LARGE SCALE GENOMIC DNA]</scope>
    <source>
        <strain evidence="3 4">PS1R-30</strain>
    </source>
</reference>
<evidence type="ECO:0000256" key="1">
    <source>
        <dbReference type="SAM" id="MobiDB-lite"/>
    </source>
</evidence>
<sequence>MTHSSAPSHSAGRDDLPFGERRREGRANLTASGMLIVSGDEHACRVRNLSPHGLRADGPGLPQPGQRVHIEIPGLSRVAAVAIWRIDGRCGLRFEARQDVHLALAGRAKPLA</sequence>
<organism evidence="3 4">
    <name type="scientific">Novosphingobium anseongense</name>
    <dbReference type="NCBI Taxonomy" id="3133436"/>
    <lineage>
        <taxon>Bacteria</taxon>
        <taxon>Pseudomonadati</taxon>
        <taxon>Pseudomonadota</taxon>
        <taxon>Alphaproteobacteria</taxon>
        <taxon>Sphingomonadales</taxon>
        <taxon>Sphingomonadaceae</taxon>
        <taxon>Novosphingobium</taxon>
    </lineage>
</organism>
<keyword evidence="4" id="KW-1185">Reference proteome</keyword>
<gene>
    <name evidence="3" type="ORF">WG901_20125</name>
</gene>
<dbReference type="InterPro" id="IPR009875">
    <property type="entry name" value="PilZ_domain"/>
</dbReference>
<dbReference type="Gene3D" id="2.40.10.220">
    <property type="entry name" value="predicted glycosyltransferase like domains"/>
    <property type="match status" value="1"/>
</dbReference>
<protein>
    <submittedName>
        <fullName evidence="3">PilZ domain-containing protein</fullName>
    </submittedName>
</protein>
<feature type="domain" description="PilZ" evidence="2">
    <location>
        <begin position="20"/>
        <end position="95"/>
    </location>
</feature>
<proteinExistence type="predicted"/>
<feature type="region of interest" description="Disordered" evidence="1">
    <location>
        <begin position="1"/>
        <end position="24"/>
    </location>
</feature>
<feature type="compositionally biased region" description="Basic and acidic residues" evidence="1">
    <location>
        <begin position="11"/>
        <end position="24"/>
    </location>
</feature>
<dbReference type="RefSeq" id="WP_339588915.1">
    <property type="nucleotide sequence ID" value="NZ_JBBHJZ010000005.1"/>
</dbReference>
<dbReference type="Pfam" id="PF07238">
    <property type="entry name" value="PilZ"/>
    <property type="match status" value="1"/>
</dbReference>
<accession>A0ABU8S0U2</accession>
<comment type="caution">
    <text evidence="3">The sequence shown here is derived from an EMBL/GenBank/DDBJ whole genome shotgun (WGS) entry which is preliminary data.</text>
</comment>
<evidence type="ECO:0000259" key="2">
    <source>
        <dbReference type="Pfam" id="PF07238"/>
    </source>
</evidence>
<evidence type="ECO:0000313" key="3">
    <source>
        <dbReference type="EMBL" id="MEJ5978971.1"/>
    </source>
</evidence>
<evidence type="ECO:0000313" key="4">
    <source>
        <dbReference type="Proteomes" id="UP001361239"/>
    </source>
</evidence>
<dbReference type="EMBL" id="JBBHJZ010000005">
    <property type="protein sequence ID" value="MEJ5978971.1"/>
    <property type="molecule type" value="Genomic_DNA"/>
</dbReference>
<name>A0ABU8S0U2_9SPHN</name>